<organism evidence="12 13">
    <name type="scientific">Sporothrix eucalyptigena</name>
    <dbReference type="NCBI Taxonomy" id="1812306"/>
    <lineage>
        <taxon>Eukaryota</taxon>
        <taxon>Fungi</taxon>
        <taxon>Dikarya</taxon>
        <taxon>Ascomycota</taxon>
        <taxon>Pezizomycotina</taxon>
        <taxon>Sordariomycetes</taxon>
        <taxon>Sordariomycetidae</taxon>
        <taxon>Ophiostomatales</taxon>
        <taxon>Ophiostomataceae</taxon>
        <taxon>Sporothrix</taxon>
    </lineage>
</organism>
<feature type="transmembrane region" description="Helical" evidence="11">
    <location>
        <begin position="898"/>
        <end position="914"/>
    </location>
</feature>
<evidence type="ECO:0000256" key="8">
    <source>
        <dbReference type="ARBA" id="ARBA00022989"/>
    </source>
</evidence>
<evidence type="ECO:0000256" key="3">
    <source>
        <dbReference type="ARBA" id="ARBA00012132"/>
    </source>
</evidence>
<name>A0ABP0ASI1_9PEZI</name>
<feature type="region of interest" description="Disordered" evidence="10">
    <location>
        <begin position="1"/>
        <end position="45"/>
    </location>
</feature>
<feature type="transmembrane region" description="Helical" evidence="11">
    <location>
        <begin position="1034"/>
        <end position="1051"/>
    </location>
</feature>
<feature type="transmembrane region" description="Helical" evidence="11">
    <location>
        <begin position="845"/>
        <end position="865"/>
    </location>
</feature>
<evidence type="ECO:0000256" key="10">
    <source>
        <dbReference type="SAM" id="MobiDB-lite"/>
    </source>
</evidence>
<reference evidence="12 13" key="1">
    <citation type="submission" date="2024-01" db="EMBL/GenBank/DDBJ databases">
        <authorList>
            <person name="Allen C."/>
            <person name="Tagirdzhanova G."/>
        </authorList>
    </citation>
    <scope>NUCLEOTIDE SEQUENCE [LARGE SCALE GENOMIC DNA]</scope>
</reference>
<dbReference type="Proteomes" id="UP001642482">
    <property type="component" value="Unassembled WGS sequence"/>
</dbReference>
<comment type="subcellular location">
    <subcellularLocation>
        <location evidence="1">Endoplasmic reticulum membrane</location>
        <topology evidence="1">Multi-pass membrane protein</topology>
    </subcellularLocation>
</comment>
<feature type="region of interest" description="Disordered" evidence="10">
    <location>
        <begin position="106"/>
        <end position="137"/>
    </location>
</feature>
<dbReference type="EC" id="2.7.1.108" evidence="3"/>
<feature type="compositionally biased region" description="Basic and acidic residues" evidence="10">
    <location>
        <begin position="290"/>
        <end position="310"/>
    </location>
</feature>
<evidence type="ECO:0000256" key="4">
    <source>
        <dbReference type="ARBA" id="ARBA00022679"/>
    </source>
</evidence>
<keyword evidence="7" id="KW-0256">Endoplasmic reticulum</keyword>
<evidence type="ECO:0000313" key="12">
    <source>
        <dbReference type="EMBL" id="CAK7210210.1"/>
    </source>
</evidence>
<dbReference type="GO" id="GO:0016301">
    <property type="term" value="F:kinase activity"/>
    <property type="evidence" value="ECO:0007669"/>
    <property type="project" value="UniProtKB-KW"/>
</dbReference>
<keyword evidence="8 11" id="KW-1133">Transmembrane helix</keyword>
<keyword evidence="13" id="KW-1185">Reference proteome</keyword>
<dbReference type="PANTHER" id="PTHR13205:SF15">
    <property type="entry name" value="DOLICHOL KINASE"/>
    <property type="match status" value="1"/>
</dbReference>
<dbReference type="PANTHER" id="PTHR13205">
    <property type="entry name" value="TRANSMEMBRANE PROTEIN 15-RELATED"/>
    <property type="match status" value="1"/>
</dbReference>
<evidence type="ECO:0000256" key="9">
    <source>
        <dbReference type="ARBA" id="ARBA00023136"/>
    </source>
</evidence>
<feature type="transmembrane region" description="Helical" evidence="11">
    <location>
        <begin position="943"/>
        <end position="965"/>
    </location>
</feature>
<proteinExistence type="inferred from homology"/>
<feature type="compositionally biased region" description="Low complexity" evidence="10">
    <location>
        <begin position="108"/>
        <end position="137"/>
    </location>
</feature>
<keyword evidence="6 12" id="KW-0418">Kinase</keyword>
<evidence type="ECO:0000256" key="5">
    <source>
        <dbReference type="ARBA" id="ARBA00022692"/>
    </source>
</evidence>
<evidence type="ECO:0000256" key="11">
    <source>
        <dbReference type="SAM" id="Phobius"/>
    </source>
</evidence>
<keyword evidence="5 11" id="KW-0812">Transmembrane</keyword>
<evidence type="ECO:0000256" key="6">
    <source>
        <dbReference type="ARBA" id="ARBA00022777"/>
    </source>
</evidence>
<feature type="transmembrane region" description="Helical" evidence="11">
    <location>
        <begin position="542"/>
        <end position="567"/>
    </location>
</feature>
<feature type="compositionally biased region" description="Polar residues" evidence="10">
    <location>
        <begin position="263"/>
        <end position="273"/>
    </location>
</feature>
<comment type="caution">
    <text evidence="12">The sequence shown here is derived from an EMBL/GenBank/DDBJ whole genome shotgun (WGS) entry which is preliminary data.</text>
</comment>
<feature type="region of interest" description="Disordered" evidence="10">
    <location>
        <begin position="150"/>
        <end position="310"/>
    </location>
</feature>
<evidence type="ECO:0000256" key="2">
    <source>
        <dbReference type="ARBA" id="ARBA00010794"/>
    </source>
</evidence>
<keyword evidence="4" id="KW-0808">Transferase</keyword>
<feature type="compositionally biased region" description="Acidic residues" evidence="10">
    <location>
        <begin position="1"/>
        <end position="10"/>
    </location>
</feature>
<evidence type="ECO:0000256" key="1">
    <source>
        <dbReference type="ARBA" id="ARBA00004477"/>
    </source>
</evidence>
<keyword evidence="9 11" id="KW-0472">Membrane</keyword>
<accession>A0ABP0ASI1</accession>
<evidence type="ECO:0000256" key="7">
    <source>
        <dbReference type="ARBA" id="ARBA00022824"/>
    </source>
</evidence>
<evidence type="ECO:0000313" key="13">
    <source>
        <dbReference type="Proteomes" id="UP001642482"/>
    </source>
</evidence>
<dbReference type="InterPro" id="IPR032974">
    <property type="entry name" value="Polypren_kinase"/>
</dbReference>
<gene>
    <name evidence="12" type="primary">SEC59</name>
    <name evidence="12" type="ORF">SEUCBS140593_000757</name>
</gene>
<feature type="compositionally biased region" description="Polar residues" evidence="10">
    <location>
        <begin position="667"/>
        <end position="676"/>
    </location>
</feature>
<dbReference type="EMBL" id="CAWUHD010000004">
    <property type="protein sequence ID" value="CAK7210210.1"/>
    <property type="molecule type" value="Genomic_DNA"/>
</dbReference>
<feature type="transmembrane region" description="Helical" evidence="11">
    <location>
        <begin position="735"/>
        <end position="757"/>
    </location>
</feature>
<sequence>MRATDDDDNVSDGSLSSSGGGSSNDGIEQIKKTAERVSGLDVPTVQQDGLLPVPAEANLSAPAGLEIGLDAEIDGDGLRLLTRSPHPYHHRNTDLLHAADRIASLAHPPTSSTTQPRTRPSPLNLPHSTTPIPTSTSAISLSSITSGFFSKDSGPGSDSGTEADDEHFLKGLPAPRSKPHKGLRGMNEVLSGISTPLRPILSPARSDGENDRSARNRRRDGNAGSDGESLAGSVLSLEAHGEGDGNETRSTQGQPDHSRRQQNRQSTGSTAISPQALFHKLKGDVAASMDSRDKDRRQGRSGAEHSRRQREIVRRSTEVLLLLTMAALIFSKPVVRPLLGHWRHELQALGAFTAVMLLYRPYYMASHLSDGSENTDIKSVFMAFLRLPIPASFDPAPFLYPFALPILVSFLLARPTSHAAPLLNMTLSLCTLPRILFTNVRSVTGKLLDTQWLITCMPMYIGVYDVTSYKVHALQNLFPRGPSSASTPILILEMSTLLYPLHQTLCNVLHELTTTSLLPAELQLLSVALINLLVLARSPQAIILQALLWIGGVGLILLGGHAVRWGITLARIPRWRFRRTEAGTQTKSTSPWMFLSPNFLLSRVWAELKSLRRARLEMMYGSGGDRAYSDDSAGDSNSPENPSGGGSDVKNWRRQRRARAHSAAAALTSNPNTTGLLDSDPDLALKTGTSPIKSSKLRGQPRVTHTPSGRKKRATSPTVRAFFSLTHEQAVRRKWLYAGYLYACIALLILAGIRPYVATYALGGRDPFGWALGYLFGDVDWFRLEVVKANLERWVCLPPRTANEQSLFSAISSVSPPLDEFCPSCTAGWVEHIRQTWFGAATTRLLLVGYWVVVLVFGLAVVFTLSPVYEVDTRRKVFHFMMVAMLLPATFIDPAYVALALSLVLAVFLLLDLLRASQLPPLSRPIATFLTPYVDGRDLRGPVVISHIFLLIGCAIPLWLSLAALPRWPLTRLVNVQSEAARCMIAWELPSRDVSMVAGVICVGLGDAAASLIGRRWGRRKWLWGGGKSLEGSAAFALAVFLGLMLASLWLRVGDWPVVGQEDTPWAVYMDPPPPRSWAFLTPLVAPLPPALQRSLTWIGTKAAQSVAPRAALCASMASLTEAVLTGGNDNVIVPVILWTCVKSVDL</sequence>
<feature type="region of interest" description="Disordered" evidence="10">
    <location>
        <begin position="625"/>
        <end position="715"/>
    </location>
</feature>
<comment type="similarity">
    <text evidence="2">Belongs to the polyprenol kinase family.</text>
</comment>
<protein>
    <recommendedName>
        <fullName evidence="3">dolichol kinase</fullName>
        <ecNumber evidence="3">2.7.1.108</ecNumber>
    </recommendedName>
</protein>